<dbReference type="SUPFAM" id="SSF48371">
    <property type="entry name" value="ARM repeat"/>
    <property type="match status" value="1"/>
</dbReference>
<evidence type="ECO:0008006" key="4">
    <source>
        <dbReference type="Google" id="ProtNLM"/>
    </source>
</evidence>
<protein>
    <recommendedName>
        <fullName evidence="4">Phage-related protein</fullName>
    </recommendedName>
</protein>
<feature type="coiled-coil region" evidence="1">
    <location>
        <begin position="23"/>
        <end position="84"/>
    </location>
</feature>
<dbReference type="InterPro" id="IPR016024">
    <property type="entry name" value="ARM-type_fold"/>
</dbReference>
<dbReference type="Gene3D" id="1.25.10.10">
    <property type="entry name" value="Leucine-rich Repeat Variant"/>
    <property type="match status" value="1"/>
</dbReference>
<sequence>MPRYDGEIKINTLLHTKTASSQVLALENRIVKTADKISALKDKMNALSNVKIETQEYQEIQSQISKANTEFDRLLAKQEEMQAAGKASGSAWDAIQYKLEEAGNTIRYANGELDDLVASGKAFTLGSDSEEYRKIAQELGYAENEMNALNQKHNELIGKQNEVGRNGKKNFKKIDSAAKKTSGVIGTLASRFKGIALSLLVFNWITKAFNAFVNGVKDGFKNLVQYSTEYNAKISELMSANTQLKNSLATAFQPLVETIIPYLVTFVGYMTEAINKVTQLTAALSGKSTWTKAVRVQEDYASSLDGSAKSAKDAEKAVEGYLSPIDDLNKYSSGDKENTGISPQDMFTEEKIDPGTFAWIDDVKKKIAPLIAYGEKLKGVFNKGFFDGLGDYRYRFDMIKDAIASIKDSLIDIWTDKNVVSAADDYVQSVSRLLGTLTGAITSTGLSAATNLVSGLTLYLEENKDRIKGYLVSMFDISTDINGILSEGVSSIAYIFESLTSKQAITLTSNLIGIVSEIIMGVTEVGSKLIREALNIILLPIIENQEAFKKAFEGLFGVIATVAGTIKDAISSTFDSVNNVYDEHLKPFFESVAQGFSDITGKLLSFLNDTLIPTLQGMAEGLDATWKGHIQPLIDKLVEFVGKVADLITVLWAQYLQPFIEWIIDNILPVIIPVLEAIWETFLEVVGYIADALGGFITILGGVIDFLTGVFSGDWDKAWQGLSDIVQGFSDLVVGIIEVFVSLVVNVLKVLVTAIKSLVTVFLKVLEGIINGFIGFVEKGINGLKEFVVNGIKTLVDGARSAWETGWGAIADFFEDIWERVVKIIDTAASTISKIVETIVSWVSAAIEAIGSLGSAVKGGSYSAGYSVKSVTGYASGTVIPASHGEFLARVGDNNHETEVISPLSTIRQAVRDEMKGLGGGNGGSYRFTAQLNRRNLFDEFIQEARLQQMTTGANPFDL</sequence>
<reference evidence="2 3" key="1">
    <citation type="submission" date="2024-02" db="EMBL/GenBank/DDBJ databases">
        <title>Bacterial strain from lacustrine sediment.</title>
        <authorList>
            <person name="Petit C."/>
            <person name="Fadhlaoui K."/>
        </authorList>
    </citation>
    <scope>NUCLEOTIDE SEQUENCE [LARGE SCALE GENOMIC DNA]</scope>
    <source>
        <strain evidence="2 3">IPX-CK</strain>
    </source>
</reference>
<evidence type="ECO:0000313" key="2">
    <source>
        <dbReference type="EMBL" id="XAH73125.1"/>
    </source>
</evidence>
<proteinExistence type="predicted"/>
<gene>
    <name evidence="2" type="ORF">V6984_16675</name>
</gene>
<keyword evidence="1" id="KW-0175">Coiled coil</keyword>
<dbReference type="RefSeq" id="WP_342756732.1">
    <property type="nucleotide sequence ID" value="NZ_CP146256.1"/>
</dbReference>
<keyword evidence="3" id="KW-1185">Reference proteome</keyword>
<organism evidence="2 3">
    <name type="scientific">Kineothrix sedimenti</name>
    <dbReference type="NCBI Taxonomy" id="3123317"/>
    <lineage>
        <taxon>Bacteria</taxon>
        <taxon>Bacillati</taxon>
        <taxon>Bacillota</taxon>
        <taxon>Clostridia</taxon>
        <taxon>Lachnospirales</taxon>
        <taxon>Lachnospiraceae</taxon>
        <taxon>Kineothrix</taxon>
    </lineage>
</organism>
<accession>A0ABZ3EUB8</accession>
<dbReference type="EMBL" id="CP146256">
    <property type="protein sequence ID" value="XAH73125.1"/>
    <property type="molecule type" value="Genomic_DNA"/>
</dbReference>
<dbReference type="Proteomes" id="UP001451571">
    <property type="component" value="Chromosome"/>
</dbReference>
<name>A0ABZ3EUB8_9FIRM</name>
<dbReference type="InterPro" id="IPR011989">
    <property type="entry name" value="ARM-like"/>
</dbReference>
<evidence type="ECO:0000256" key="1">
    <source>
        <dbReference type="SAM" id="Coils"/>
    </source>
</evidence>
<evidence type="ECO:0000313" key="3">
    <source>
        <dbReference type="Proteomes" id="UP001451571"/>
    </source>
</evidence>